<dbReference type="EMBL" id="JAVYJV010000012">
    <property type="protein sequence ID" value="KAK4356896.1"/>
    <property type="molecule type" value="Genomic_DNA"/>
</dbReference>
<reference evidence="1" key="1">
    <citation type="submission" date="2023-12" db="EMBL/GenBank/DDBJ databases">
        <title>Genome assembly of Anisodus tanguticus.</title>
        <authorList>
            <person name="Wang Y.-J."/>
        </authorList>
    </citation>
    <scope>NUCLEOTIDE SEQUENCE</scope>
    <source>
        <strain evidence="1">KB-2021</strain>
        <tissue evidence="1">Leaf</tissue>
    </source>
</reference>
<sequence>MWEENKSREFKVFDYQRDKSLCAEHKLCDWGVSYSGVCLHGKDGCLVHYKWDADYDVHIRNETPDVLTAECFLDDTYFGKQTINSLEIYKMNVPIVEGKTNSVWCAMWLGKRPGLFKWMQIALLLEKMLALTHLATQAVVGPLNQYMLSGSQGHGGVKADGGMKENERWRRDDSRQQFPLRNKINIKKIKSMRIKTNYISGYQDLRLNKLAAIIILMQNKRTVFLSSKFSILQQNIDPYNMFDSQQYTVPNKNHLASPPIYNKSQIAWWDRCSLSIAHSLQNLDHNKTKEYGHFTLKKITTN</sequence>
<accession>A0AAE1RS75</accession>
<dbReference type="Proteomes" id="UP001291623">
    <property type="component" value="Unassembled WGS sequence"/>
</dbReference>
<organism evidence="1 2">
    <name type="scientific">Anisodus tanguticus</name>
    <dbReference type="NCBI Taxonomy" id="243964"/>
    <lineage>
        <taxon>Eukaryota</taxon>
        <taxon>Viridiplantae</taxon>
        <taxon>Streptophyta</taxon>
        <taxon>Embryophyta</taxon>
        <taxon>Tracheophyta</taxon>
        <taxon>Spermatophyta</taxon>
        <taxon>Magnoliopsida</taxon>
        <taxon>eudicotyledons</taxon>
        <taxon>Gunneridae</taxon>
        <taxon>Pentapetalae</taxon>
        <taxon>asterids</taxon>
        <taxon>lamiids</taxon>
        <taxon>Solanales</taxon>
        <taxon>Solanaceae</taxon>
        <taxon>Solanoideae</taxon>
        <taxon>Hyoscyameae</taxon>
        <taxon>Anisodus</taxon>
    </lineage>
</organism>
<comment type="caution">
    <text evidence="1">The sequence shown here is derived from an EMBL/GenBank/DDBJ whole genome shotgun (WGS) entry which is preliminary data.</text>
</comment>
<protein>
    <submittedName>
        <fullName evidence="1">Uncharacterized protein</fullName>
    </submittedName>
</protein>
<dbReference type="AlphaFoldDB" id="A0AAE1RS75"/>
<evidence type="ECO:0000313" key="1">
    <source>
        <dbReference type="EMBL" id="KAK4356896.1"/>
    </source>
</evidence>
<evidence type="ECO:0000313" key="2">
    <source>
        <dbReference type="Proteomes" id="UP001291623"/>
    </source>
</evidence>
<proteinExistence type="predicted"/>
<name>A0AAE1RS75_9SOLA</name>
<keyword evidence="2" id="KW-1185">Reference proteome</keyword>
<gene>
    <name evidence="1" type="ORF">RND71_022506</name>
</gene>